<evidence type="ECO:0000259" key="8">
    <source>
        <dbReference type="PROSITE" id="PS51736"/>
    </source>
</evidence>
<dbReference type="AlphaFoldDB" id="A0A2R8B9P0"/>
<comment type="similarity">
    <text evidence="1">Belongs to the site-specific recombinase resolvase family.</text>
</comment>
<dbReference type="PANTHER" id="PTHR30461:SF2">
    <property type="entry name" value="SERINE RECOMBINASE PINE-RELATED"/>
    <property type="match status" value="1"/>
</dbReference>
<dbReference type="InterPro" id="IPR006119">
    <property type="entry name" value="Resolv_N"/>
</dbReference>
<dbReference type="InterPro" id="IPR006120">
    <property type="entry name" value="Resolvase_HTH_dom"/>
</dbReference>
<dbReference type="SMART" id="SM00857">
    <property type="entry name" value="Resolvase"/>
    <property type="match status" value="1"/>
</dbReference>
<evidence type="ECO:0000256" key="6">
    <source>
        <dbReference type="PIRSR" id="PIRSR606118-50"/>
    </source>
</evidence>
<dbReference type="FunFam" id="3.40.50.1390:FF:000001">
    <property type="entry name" value="DNA recombinase"/>
    <property type="match status" value="1"/>
</dbReference>
<dbReference type="CDD" id="cd00569">
    <property type="entry name" value="HTH_Hin_like"/>
    <property type="match status" value="1"/>
</dbReference>
<keyword evidence="10" id="KW-1185">Reference proteome</keyword>
<dbReference type="GO" id="GO:0000150">
    <property type="term" value="F:DNA strand exchange activity"/>
    <property type="evidence" value="ECO:0007669"/>
    <property type="project" value="UniProtKB-KW"/>
</dbReference>
<reference evidence="9 10" key="1">
    <citation type="submission" date="2018-03" db="EMBL/GenBank/DDBJ databases">
        <authorList>
            <person name="Keele B.F."/>
        </authorList>
    </citation>
    <scope>NUCLEOTIDE SEQUENCE [LARGE SCALE GENOMIC DNA]</scope>
    <source>
        <strain evidence="9 10">CECT 8599</strain>
    </source>
</reference>
<name>A0A2R8B9P0_9RHOB</name>
<dbReference type="Pfam" id="PF00239">
    <property type="entry name" value="Resolvase"/>
    <property type="match status" value="1"/>
</dbReference>
<dbReference type="SUPFAM" id="SSF46689">
    <property type="entry name" value="Homeodomain-like"/>
    <property type="match status" value="1"/>
</dbReference>
<organism evidence="9 10">
    <name type="scientific">Ascidiaceihabitans donghaensis</name>
    <dbReference type="NCBI Taxonomy" id="1510460"/>
    <lineage>
        <taxon>Bacteria</taxon>
        <taxon>Pseudomonadati</taxon>
        <taxon>Pseudomonadota</taxon>
        <taxon>Alphaproteobacteria</taxon>
        <taxon>Rhodobacterales</taxon>
        <taxon>Paracoccaceae</taxon>
        <taxon>Ascidiaceihabitans</taxon>
    </lineage>
</organism>
<keyword evidence="4" id="KW-0238">DNA-binding</keyword>
<proteinExistence type="inferred from homology"/>
<dbReference type="GO" id="GO:0003677">
    <property type="term" value="F:DNA binding"/>
    <property type="evidence" value="ECO:0007669"/>
    <property type="project" value="UniProtKB-KW"/>
</dbReference>
<dbReference type="Pfam" id="PF02796">
    <property type="entry name" value="HTH_7"/>
    <property type="match status" value="1"/>
</dbReference>
<dbReference type="InterPro" id="IPR006118">
    <property type="entry name" value="Recombinase_CS"/>
</dbReference>
<evidence type="ECO:0000256" key="1">
    <source>
        <dbReference type="ARBA" id="ARBA00009913"/>
    </source>
</evidence>
<dbReference type="PROSITE" id="PS00397">
    <property type="entry name" value="RECOMBINASES_1"/>
    <property type="match status" value="1"/>
</dbReference>
<dbReference type="PROSITE" id="PS51736">
    <property type="entry name" value="RECOMBINASES_3"/>
    <property type="match status" value="1"/>
</dbReference>
<dbReference type="GO" id="GO:0015074">
    <property type="term" value="P:DNA integration"/>
    <property type="evidence" value="ECO:0007669"/>
    <property type="project" value="UniProtKB-KW"/>
</dbReference>
<dbReference type="Gene3D" id="1.10.10.60">
    <property type="entry name" value="Homeodomain-like"/>
    <property type="match status" value="1"/>
</dbReference>
<evidence type="ECO:0000256" key="2">
    <source>
        <dbReference type="ARBA" id="ARBA00022908"/>
    </source>
</evidence>
<dbReference type="PANTHER" id="PTHR30461">
    <property type="entry name" value="DNA-INVERTASE FROM LAMBDOID PROPHAGE"/>
    <property type="match status" value="1"/>
</dbReference>
<feature type="active site" description="O-(5'-phospho-DNA)-serine intermediate" evidence="6 7">
    <location>
        <position position="20"/>
    </location>
</feature>
<evidence type="ECO:0000256" key="7">
    <source>
        <dbReference type="PROSITE-ProRule" id="PRU10137"/>
    </source>
</evidence>
<evidence type="ECO:0000256" key="4">
    <source>
        <dbReference type="ARBA" id="ARBA00023125"/>
    </source>
</evidence>
<dbReference type="CDD" id="cd03768">
    <property type="entry name" value="SR_ResInv"/>
    <property type="match status" value="1"/>
</dbReference>
<dbReference type="SUPFAM" id="SSF53041">
    <property type="entry name" value="Resolvase-like"/>
    <property type="match status" value="1"/>
</dbReference>
<gene>
    <name evidence="9" type="primary">hin_1</name>
    <name evidence="9" type="ORF">ASD8599_00328</name>
</gene>
<evidence type="ECO:0000313" key="10">
    <source>
        <dbReference type="Proteomes" id="UP000244880"/>
    </source>
</evidence>
<feature type="domain" description="Resolvase/invertase-type recombinase catalytic" evidence="8">
    <location>
        <begin position="12"/>
        <end position="147"/>
    </location>
</feature>
<dbReference type="InterPro" id="IPR036162">
    <property type="entry name" value="Resolvase-like_N_sf"/>
</dbReference>
<dbReference type="Gene3D" id="3.40.50.1390">
    <property type="entry name" value="Resolvase, N-terminal catalytic domain"/>
    <property type="match status" value="1"/>
</dbReference>
<dbReference type="InterPro" id="IPR050639">
    <property type="entry name" value="SSR_resolvase"/>
</dbReference>
<keyword evidence="3" id="KW-0230">DNA invertase</keyword>
<sequence length="197" mass="21423">MMSMSFEKGDGMKVGYARVSTDGQTHDAQINALKAAGCDKIFVETASGAKKNRPVLAEVLEYLRPSADDKLVVYKLDRVARSLPHLIEIMERLNNDGIEFQSLTEAIDTKTPGGRLLFHVMGAISAFERDLIIERTQAGLKAARAKGRIGGRPRQMTDDKINAVRELLANGTPVKDAAAAVGVSVPTLYRWVPGASR</sequence>
<evidence type="ECO:0000256" key="5">
    <source>
        <dbReference type="ARBA" id="ARBA00023172"/>
    </source>
</evidence>
<dbReference type="EMBL" id="OMOR01000001">
    <property type="protein sequence ID" value="SPH19593.1"/>
    <property type="molecule type" value="Genomic_DNA"/>
</dbReference>
<accession>A0A2R8B9P0</accession>
<protein>
    <submittedName>
        <fullName evidence="9">DNA-invertase hin</fullName>
    </submittedName>
</protein>
<evidence type="ECO:0000256" key="3">
    <source>
        <dbReference type="ARBA" id="ARBA00023100"/>
    </source>
</evidence>
<keyword evidence="2" id="KW-0229">DNA integration</keyword>
<dbReference type="Proteomes" id="UP000244880">
    <property type="component" value="Unassembled WGS sequence"/>
</dbReference>
<evidence type="ECO:0000313" key="9">
    <source>
        <dbReference type="EMBL" id="SPH19593.1"/>
    </source>
</evidence>
<keyword evidence="5" id="KW-0233">DNA recombination</keyword>
<dbReference type="InterPro" id="IPR009057">
    <property type="entry name" value="Homeodomain-like_sf"/>
</dbReference>